<evidence type="ECO:0008006" key="3">
    <source>
        <dbReference type="Google" id="ProtNLM"/>
    </source>
</evidence>
<dbReference type="VEuPathDB" id="FungiDB:AeMF1_007361"/>
<name>A0A6G0X7E0_9STRA</name>
<sequence length="423" mass="48466">MEYTGNLMDDLRFLFAADDELNRDLSYVCDLLNPPERSPVSEDGKTKTVTGKRPVQTQYKRQQLEILELRRQVDLLKEKLLQAKRFATVKPDMSLWERAARDQIYAKSKSFQENEHLQASVEESTTFIEDMTRLLRKKPRLSFDVHSEEWRTYKLAAQASLRTAAIHAIADYQYNQLQTAFIKAGVHQCPDQVIQFAPKLLSDGQIIYERVYHVPLAAPYRLIGAATWKVFNGEYPIRLPDGAEETLEVLDPFTVYRAFQNVHESSSAHVNMIYKYYVECNREVIVWRSVLEDALVPRMAQGTVTNKWGWLVVEPTADAESCRVTFLLQVVPAPLQNDQKATLADYLTAAKVMAEKYAFGQPPEIPGTFPGGAVNETIEAALTFARRTFVEHDKELEWSLKCAIDQVVLEYQASHAERYLFSK</sequence>
<dbReference type="EMBL" id="VJMJ01000092">
    <property type="protein sequence ID" value="KAF0735926.1"/>
    <property type="molecule type" value="Genomic_DNA"/>
</dbReference>
<gene>
    <name evidence="1" type="ORF">Ae201684_007710</name>
</gene>
<protein>
    <recommendedName>
        <fullName evidence="3">START domain-containing protein</fullName>
    </recommendedName>
</protein>
<proteinExistence type="predicted"/>
<comment type="caution">
    <text evidence="1">The sequence shown here is derived from an EMBL/GenBank/DDBJ whole genome shotgun (WGS) entry which is preliminary data.</text>
</comment>
<accession>A0A6G0X7E0</accession>
<keyword evidence="2" id="KW-1185">Reference proteome</keyword>
<evidence type="ECO:0000313" key="2">
    <source>
        <dbReference type="Proteomes" id="UP000481153"/>
    </source>
</evidence>
<reference evidence="1 2" key="1">
    <citation type="submission" date="2019-07" db="EMBL/GenBank/DDBJ databases">
        <title>Genomics analysis of Aphanomyces spp. identifies a new class of oomycete effector associated with host adaptation.</title>
        <authorList>
            <person name="Gaulin E."/>
        </authorList>
    </citation>
    <scope>NUCLEOTIDE SEQUENCE [LARGE SCALE GENOMIC DNA]</scope>
    <source>
        <strain evidence="1 2">ATCC 201684</strain>
    </source>
</reference>
<dbReference type="Proteomes" id="UP000481153">
    <property type="component" value="Unassembled WGS sequence"/>
</dbReference>
<dbReference type="AlphaFoldDB" id="A0A6G0X7E0"/>
<evidence type="ECO:0000313" key="1">
    <source>
        <dbReference type="EMBL" id="KAF0735926.1"/>
    </source>
</evidence>
<organism evidence="1 2">
    <name type="scientific">Aphanomyces euteiches</name>
    <dbReference type="NCBI Taxonomy" id="100861"/>
    <lineage>
        <taxon>Eukaryota</taxon>
        <taxon>Sar</taxon>
        <taxon>Stramenopiles</taxon>
        <taxon>Oomycota</taxon>
        <taxon>Saprolegniomycetes</taxon>
        <taxon>Saprolegniales</taxon>
        <taxon>Verrucalvaceae</taxon>
        <taxon>Aphanomyces</taxon>
    </lineage>
</organism>